<dbReference type="Pfam" id="PF06724">
    <property type="entry name" value="DUF1206"/>
    <property type="match status" value="3"/>
</dbReference>
<dbReference type="EMBL" id="VTWT01000008">
    <property type="protein sequence ID" value="KAA9331115.1"/>
    <property type="molecule type" value="Genomic_DNA"/>
</dbReference>
<keyword evidence="1" id="KW-0472">Membrane</keyword>
<protein>
    <submittedName>
        <fullName evidence="3">DUF1206 domain-containing protein</fullName>
    </submittedName>
</protein>
<keyword evidence="1" id="KW-1133">Transmembrane helix</keyword>
<name>A0A5N1INL8_9BACT</name>
<feature type="domain" description="DUF1206" evidence="2">
    <location>
        <begin position="203"/>
        <end position="270"/>
    </location>
</feature>
<feature type="transmembrane region" description="Helical" evidence="1">
    <location>
        <begin position="109"/>
        <end position="132"/>
    </location>
</feature>
<evidence type="ECO:0000313" key="3">
    <source>
        <dbReference type="EMBL" id="KAA9331115.1"/>
    </source>
</evidence>
<reference evidence="3 4" key="1">
    <citation type="submission" date="2019-09" db="EMBL/GenBank/DDBJ databases">
        <title>Genome sequence of Adhaeribacter sp. M2.</title>
        <authorList>
            <person name="Srinivasan S."/>
        </authorList>
    </citation>
    <scope>NUCLEOTIDE SEQUENCE [LARGE SCALE GENOMIC DNA]</scope>
    <source>
        <strain evidence="3 4">M2</strain>
    </source>
</reference>
<dbReference type="RefSeq" id="WP_150904638.1">
    <property type="nucleotide sequence ID" value="NZ_VTWT01000008.1"/>
</dbReference>
<dbReference type="Proteomes" id="UP000326570">
    <property type="component" value="Unassembled WGS sequence"/>
</dbReference>
<dbReference type="AlphaFoldDB" id="A0A5N1INL8"/>
<evidence type="ECO:0000259" key="2">
    <source>
        <dbReference type="Pfam" id="PF06724"/>
    </source>
</evidence>
<keyword evidence="4" id="KW-1185">Reference proteome</keyword>
<gene>
    <name evidence="3" type="ORF">F0P94_14535</name>
</gene>
<comment type="caution">
    <text evidence="3">The sequence shown here is derived from an EMBL/GenBank/DDBJ whole genome shotgun (WGS) entry which is preliminary data.</text>
</comment>
<evidence type="ECO:0000256" key="1">
    <source>
        <dbReference type="SAM" id="Phobius"/>
    </source>
</evidence>
<feature type="transmembrane region" description="Helical" evidence="1">
    <location>
        <begin position="24"/>
        <end position="46"/>
    </location>
</feature>
<evidence type="ECO:0000313" key="4">
    <source>
        <dbReference type="Proteomes" id="UP000326570"/>
    </source>
</evidence>
<accession>A0A5N1INL8</accession>
<feature type="domain" description="DUF1206" evidence="2">
    <location>
        <begin position="22"/>
        <end position="92"/>
    </location>
</feature>
<sequence>MKNITAAMPSPPPKWVERFARIGLLANGLVYCLVGLLAFMAAFGLRKGSQENADREGVFKFVLEQPFGKVLLLLIALGLAFYSLWRLIQALKDTEQRGENLKGLGRRAGYLFSGVMYGGFAIAAFRLALGSGGSGKGDQRETLAQKVLEQPMGQWLLILIGLGVIGSGLYQIYRGVSNKYKKKVAGSNLKHETEEMMVRAGKAGYVARGIVWGLIGYFFIQAALHFNPSEAGGTGQAFRFLESSFGSILLGAVAVGLICYGAFMFMRAKYQPIKTA</sequence>
<feature type="domain" description="DUF1206" evidence="2">
    <location>
        <begin position="108"/>
        <end position="176"/>
    </location>
</feature>
<proteinExistence type="predicted"/>
<organism evidence="3 4">
    <name type="scientific">Adhaeribacter soli</name>
    <dbReference type="NCBI Taxonomy" id="2607655"/>
    <lineage>
        <taxon>Bacteria</taxon>
        <taxon>Pseudomonadati</taxon>
        <taxon>Bacteroidota</taxon>
        <taxon>Cytophagia</taxon>
        <taxon>Cytophagales</taxon>
        <taxon>Hymenobacteraceae</taxon>
        <taxon>Adhaeribacter</taxon>
    </lineage>
</organism>
<feature type="transmembrane region" description="Helical" evidence="1">
    <location>
        <begin position="244"/>
        <end position="266"/>
    </location>
</feature>
<dbReference type="InterPro" id="IPR009597">
    <property type="entry name" value="DUF1206"/>
</dbReference>
<feature type="transmembrane region" description="Helical" evidence="1">
    <location>
        <begin position="66"/>
        <end position="88"/>
    </location>
</feature>
<keyword evidence="1" id="KW-0812">Transmembrane</keyword>
<feature type="transmembrane region" description="Helical" evidence="1">
    <location>
        <begin position="205"/>
        <end position="224"/>
    </location>
</feature>
<feature type="transmembrane region" description="Helical" evidence="1">
    <location>
        <begin position="152"/>
        <end position="173"/>
    </location>
</feature>